<dbReference type="Pfam" id="PF20570">
    <property type="entry name" value="DUF6779"/>
    <property type="match status" value="1"/>
</dbReference>
<feature type="compositionally biased region" description="Basic and acidic residues" evidence="1">
    <location>
        <begin position="283"/>
        <end position="292"/>
    </location>
</feature>
<dbReference type="InterPro" id="IPR046706">
    <property type="entry name" value="DUF6779"/>
</dbReference>
<protein>
    <recommendedName>
        <fullName evidence="3">DUF6779 domain-containing protein</fullName>
    </recommendedName>
</protein>
<feature type="compositionally biased region" description="Basic and acidic residues" evidence="1">
    <location>
        <begin position="264"/>
        <end position="274"/>
    </location>
</feature>
<feature type="region of interest" description="Disordered" evidence="1">
    <location>
        <begin position="154"/>
        <end position="524"/>
    </location>
</feature>
<feature type="compositionally biased region" description="Polar residues" evidence="1">
    <location>
        <begin position="490"/>
        <end position="501"/>
    </location>
</feature>
<sequence length="524" mass="56895">MTGVGDDSRGRLVGRPWFVVGLALALAATLALVLADDIRYLRLGIVAALWAALVGAFLAVRYRKQASSTEDAVAQAQEVYELELEREIAARREYELEVEAETRSRVQADSRNELDALRAEVSALRDNLQSLFGGEVLLERVALTAQATRMRALREEQRIVESGPGSNGNGNRSPAQLTAAPTPPSKERPTQFMDRVREKQSARAGGRPAAPEPRRPERSMDLPQRRPPNEAPSRGNGAAASVAKAAADARAEQTRVQQAAALPREQRRDTRAESTRPAFSPSERARRAKAEKPAQPPEPVEEPTKMSKPVDADWTPSWEGRFNRDRGDNGNTAPKTPEPQIPPAPEPVAARLEPPQEELPPPSNPTLPVEVRRAAQEARGGGRRRRSEEESPAETSAGGGRRRRPENEAPSWGAAPGGQHSGSHARPDVTPGRPGESSGYQEPVRRSGEASGYRNPTPRRSGESSGYRSAPQSGRRSDESSGYRPALEESTPTGSHASGRSVSDLLKAHGTTDAIPRRRRRAED</sequence>
<dbReference type="RefSeq" id="WP_144749247.1">
    <property type="nucleotide sequence ID" value="NZ_VMNW02000061.1"/>
</dbReference>
<feature type="compositionally biased region" description="Basic and acidic residues" evidence="1">
    <location>
        <begin position="185"/>
        <end position="201"/>
    </location>
</feature>
<evidence type="ECO:0000256" key="2">
    <source>
        <dbReference type="SAM" id="Phobius"/>
    </source>
</evidence>
<keyword evidence="2" id="KW-1133">Transmembrane helix</keyword>
<keyword evidence="2" id="KW-0812">Transmembrane</keyword>
<feature type="compositionally biased region" description="Polar residues" evidence="1">
    <location>
        <begin position="463"/>
        <end position="474"/>
    </location>
</feature>
<evidence type="ECO:0000313" key="4">
    <source>
        <dbReference type="EMBL" id="KAA9154952.1"/>
    </source>
</evidence>
<keyword evidence="5" id="KW-1185">Reference proteome</keyword>
<dbReference type="Proteomes" id="UP000319769">
    <property type="component" value="Unassembled WGS sequence"/>
</dbReference>
<dbReference type="OrthoDB" id="4774085at2"/>
<feature type="transmembrane region" description="Helical" evidence="2">
    <location>
        <begin position="12"/>
        <end position="34"/>
    </location>
</feature>
<reference evidence="4" key="1">
    <citation type="submission" date="2019-09" db="EMBL/GenBank/DDBJ databases">
        <authorList>
            <person name="Teo W.F.A."/>
            <person name="Duangmal K."/>
        </authorList>
    </citation>
    <scope>NUCLEOTIDE SEQUENCE [LARGE SCALE GENOMIC DNA]</scope>
    <source>
        <strain evidence="4">K81G1</strain>
    </source>
</reference>
<feature type="compositionally biased region" description="Basic and acidic residues" evidence="1">
    <location>
        <begin position="212"/>
        <end position="228"/>
    </location>
</feature>
<organism evidence="4 5">
    <name type="scientific">Amycolatopsis acidicola</name>
    <dbReference type="NCBI Taxonomy" id="2596893"/>
    <lineage>
        <taxon>Bacteria</taxon>
        <taxon>Bacillati</taxon>
        <taxon>Actinomycetota</taxon>
        <taxon>Actinomycetes</taxon>
        <taxon>Pseudonocardiales</taxon>
        <taxon>Pseudonocardiaceae</taxon>
        <taxon>Amycolatopsis</taxon>
    </lineage>
</organism>
<feature type="transmembrane region" description="Helical" evidence="2">
    <location>
        <begin position="40"/>
        <end position="60"/>
    </location>
</feature>
<gene>
    <name evidence="4" type="ORF">FPZ12_030990</name>
</gene>
<proteinExistence type="predicted"/>
<dbReference type="AlphaFoldDB" id="A0A5N0UW94"/>
<feature type="compositionally biased region" description="Basic and acidic residues" evidence="1">
    <location>
        <begin position="302"/>
        <end position="311"/>
    </location>
</feature>
<accession>A0A5N0UW94</accession>
<feature type="domain" description="DUF6779" evidence="3">
    <location>
        <begin position="41"/>
        <end position="149"/>
    </location>
</feature>
<name>A0A5N0UW94_9PSEU</name>
<evidence type="ECO:0000256" key="1">
    <source>
        <dbReference type="SAM" id="MobiDB-lite"/>
    </source>
</evidence>
<comment type="caution">
    <text evidence="4">The sequence shown here is derived from an EMBL/GenBank/DDBJ whole genome shotgun (WGS) entry which is preliminary data.</text>
</comment>
<dbReference type="EMBL" id="VMNW02000061">
    <property type="protein sequence ID" value="KAA9154952.1"/>
    <property type="molecule type" value="Genomic_DNA"/>
</dbReference>
<keyword evidence="2" id="KW-0472">Membrane</keyword>
<feature type="compositionally biased region" description="Pro residues" evidence="1">
    <location>
        <begin position="336"/>
        <end position="346"/>
    </location>
</feature>
<evidence type="ECO:0000259" key="3">
    <source>
        <dbReference type="Pfam" id="PF20570"/>
    </source>
</evidence>
<evidence type="ECO:0000313" key="5">
    <source>
        <dbReference type="Proteomes" id="UP000319769"/>
    </source>
</evidence>